<protein>
    <submittedName>
        <fullName evidence="1">Putative membrane protein</fullName>
    </submittedName>
</protein>
<dbReference type="EMBL" id="SNXY01000007">
    <property type="protein sequence ID" value="TDP84939.1"/>
    <property type="molecule type" value="Genomic_DNA"/>
</dbReference>
<comment type="caution">
    <text evidence="1">The sequence shown here is derived from an EMBL/GenBank/DDBJ whole genome shotgun (WGS) entry which is preliminary data.</text>
</comment>
<dbReference type="InterPro" id="IPR009380">
    <property type="entry name" value="DUF1036"/>
</dbReference>
<name>A0A4R6RF70_9HYPH</name>
<keyword evidence="2" id="KW-1185">Reference proteome</keyword>
<evidence type="ECO:0000313" key="2">
    <source>
        <dbReference type="Proteomes" id="UP000294547"/>
    </source>
</evidence>
<dbReference type="Proteomes" id="UP000294547">
    <property type="component" value="Unassembled WGS sequence"/>
</dbReference>
<organism evidence="1 2">
    <name type="scientific">Oharaeibacter diazotrophicus</name>
    <dbReference type="NCBI Taxonomy" id="1920512"/>
    <lineage>
        <taxon>Bacteria</taxon>
        <taxon>Pseudomonadati</taxon>
        <taxon>Pseudomonadota</taxon>
        <taxon>Alphaproteobacteria</taxon>
        <taxon>Hyphomicrobiales</taxon>
        <taxon>Pleomorphomonadaceae</taxon>
        <taxon>Oharaeibacter</taxon>
    </lineage>
</organism>
<evidence type="ECO:0000313" key="1">
    <source>
        <dbReference type="EMBL" id="TDP84939.1"/>
    </source>
</evidence>
<dbReference type="OrthoDB" id="9806840at2"/>
<proteinExistence type="predicted"/>
<sequence>MCSTMKASAESRTSAGRRPGARTGLGLVVPALAAATLLAGAAPALADLRLCNKTDSTVSVAIGYKAKDGWRSEGWWNIGGQKCGTLLSGALGSRYYYLYAVDANRGGEWSGKATMCTRRKMFTIVGVEDCVARGYERTGFFEIDTAEQRSWTVHLYQPTQKGNGAIR</sequence>
<accession>A0A4R6RF70</accession>
<dbReference type="AlphaFoldDB" id="A0A4R6RF70"/>
<reference evidence="1 2" key="1">
    <citation type="submission" date="2019-03" db="EMBL/GenBank/DDBJ databases">
        <title>Genomic Encyclopedia of Type Strains, Phase IV (KMG-IV): sequencing the most valuable type-strain genomes for metagenomic binning, comparative biology and taxonomic classification.</title>
        <authorList>
            <person name="Goeker M."/>
        </authorList>
    </citation>
    <scope>NUCLEOTIDE SEQUENCE [LARGE SCALE GENOMIC DNA]</scope>
    <source>
        <strain evidence="1 2">DSM 102969</strain>
    </source>
</reference>
<dbReference type="Pfam" id="PF06282">
    <property type="entry name" value="DUF1036"/>
    <property type="match status" value="1"/>
</dbReference>
<gene>
    <name evidence="1" type="ORF">EDD54_1783</name>
</gene>